<keyword evidence="2" id="KW-1185">Reference proteome</keyword>
<dbReference type="AlphaFoldDB" id="M0KI95"/>
<reference evidence="1 2" key="1">
    <citation type="journal article" date="2014" name="PLoS Genet.">
        <title>Phylogenetically driven sequencing of extremely halophilic archaea reveals strategies for static and dynamic osmo-response.</title>
        <authorList>
            <person name="Becker E.A."/>
            <person name="Seitzer P.M."/>
            <person name="Tritt A."/>
            <person name="Larsen D."/>
            <person name="Krusor M."/>
            <person name="Yao A.I."/>
            <person name="Wu D."/>
            <person name="Madern D."/>
            <person name="Eisen J.A."/>
            <person name="Darling A.E."/>
            <person name="Facciotti M.T."/>
        </authorList>
    </citation>
    <scope>NUCLEOTIDE SEQUENCE [LARGE SCALE GENOMIC DNA]</scope>
    <source>
        <strain evidence="1 2">ATCC 33799</strain>
    </source>
</reference>
<name>M0KI95_9EURY</name>
<accession>M0KI95</accession>
<dbReference type="PATRIC" id="fig|662475.6.peg.1690"/>
<sequence>MALAAPTRLGVADGELLVWGVAAGGASVDSVGADWVASGPSVPSTAIPVSAETLSAARTTKPNVMTDLFI</sequence>
<dbReference type="EMBL" id="AOLS01000038">
    <property type="protein sequence ID" value="EMA20628.1"/>
    <property type="molecule type" value="Genomic_DNA"/>
</dbReference>
<proteinExistence type="predicted"/>
<gene>
    <name evidence="1" type="ORF">C435_08650</name>
</gene>
<evidence type="ECO:0000313" key="1">
    <source>
        <dbReference type="EMBL" id="EMA20628.1"/>
    </source>
</evidence>
<evidence type="ECO:0000313" key="2">
    <source>
        <dbReference type="Proteomes" id="UP000011687"/>
    </source>
</evidence>
<comment type="caution">
    <text evidence="1">The sequence shown here is derived from an EMBL/GenBank/DDBJ whole genome shotgun (WGS) entry which is preliminary data.</text>
</comment>
<protein>
    <submittedName>
        <fullName evidence="1">Uncharacterized protein</fullName>
    </submittedName>
</protein>
<organism evidence="1 2">
    <name type="scientific">Haloarcula marismortui ATCC 33799</name>
    <dbReference type="NCBI Taxonomy" id="662475"/>
    <lineage>
        <taxon>Archaea</taxon>
        <taxon>Methanobacteriati</taxon>
        <taxon>Methanobacteriota</taxon>
        <taxon>Stenosarchaea group</taxon>
        <taxon>Halobacteria</taxon>
        <taxon>Halobacteriales</taxon>
        <taxon>Haloarculaceae</taxon>
        <taxon>Haloarcula</taxon>
    </lineage>
</organism>
<dbReference type="Proteomes" id="UP000011687">
    <property type="component" value="Unassembled WGS sequence"/>
</dbReference>